<proteinExistence type="predicted"/>
<evidence type="ECO:0008006" key="4">
    <source>
        <dbReference type="Google" id="ProtNLM"/>
    </source>
</evidence>
<feature type="region of interest" description="Disordered" evidence="1">
    <location>
        <begin position="1"/>
        <end position="22"/>
    </location>
</feature>
<dbReference type="Proteomes" id="UP000198906">
    <property type="component" value="Unassembled WGS sequence"/>
</dbReference>
<evidence type="ECO:0000256" key="1">
    <source>
        <dbReference type="SAM" id="MobiDB-lite"/>
    </source>
</evidence>
<dbReference type="AlphaFoldDB" id="A0A1C6RGE6"/>
<accession>A0A1C6RGE6</accession>
<organism evidence="2 3">
    <name type="scientific">Micromonospora inyonensis</name>
    <dbReference type="NCBI Taxonomy" id="47866"/>
    <lineage>
        <taxon>Bacteria</taxon>
        <taxon>Bacillati</taxon>
        <taxon>Actinomycetota</taxon>
        <taxon>Actinomycetes</taxon>
        <taxon>Micromonosporales</taxon>
        <taxon>Micromonosporaceae</taxon>
        <taxon>Micromonospora</taxon>
    </lineage>
</organism>
<sequence length="91" mass="10404">MSRPRRVETPYPDPGTPEAHVPRRPGWECAGCGLDWPCLDRRRRLLAEYAGNRIALAVLLASYMMDALAERPDLPAAGLRTRFLSWLPRRF</sequence>
<dbReference type="RefSeq" id="WP_091454569.1">
    <property type="nucleotide sequence ID" value="NZ_FMHU01000001.1"/>
</dbReference>
<dbReference type="EMBL" id="FMHU01000001">
    <property type="protein sequence ID" value="SCL16243.1"/>
    <property type="molecule type" value="Genomic_DNA"/>
</dbReference>
<gene>
    <name evidence="2" type="ORF">GA0074694_1553</name>
</gene>
<name>A0A1C6RGE6_9ACTN</name>
<evidence type="ECO:0000313" key="3">
    <source>
        <dbReference type="Proteomes" id="UP000198906"/>
    </source>
</evidence>
<reference evidence="3" key="1">
    <citation type="submission" date="2016-06" db="EMBL/GenBank/DDBJ databases">
        <authorList>
            <person name="Varghese N."/>
        </authorList>
    </citation>
    <scope>NUCLEOTIDE SEQUENCE [LARGE SCALE GENOMIC DNA]</scope>
    <source>
        <strain evidence="3">DSM 46123</strain>
    </source>
</reference>
<keyword evidence="3" id="KW-1185">Reference proteome</keyword>
<protein>
    <recommendedName>
        <fullName evidence="4">Flavin reductase</fullName>
    </recommendedName>
</protein>
<evidence type="ECO:0000313" key="2">
    <source>
        <dbReference type="EMBL" id="SCL16243.1"/>
    </source>
</evidence>